<evidence type="ECO:0000313" key="2">
    <source>
        <dbReference type="EMBL" id="TYI07322.1"/>
    </source>
</evidence>
<gene>
    <name evidence="2" type="ORF">ES332_A10G220300v1</name>
</gene>
<keyword evidence="3" id="KW-1185">Reference proteome</keyword>
<keyword evidence="1" id="KW-0472">Membrane</keyword>
<reference evidence="2 3" key="1">
    <citation type="submission" date="2019-07" db="EMBL/GenBank/DDBJ databases">
        <title>WGS assembly of Gossypium tomentosum.</title>
        <authorList>
            <person name="Chen Z.J."/>
            <person name="Sreedasyam A."/>
            <person name="Ando A."/>
            <person name="Song Q."/>
            <person name="De L."/>
            <person name="Hulse-Kemp A."/>
            <person name="Ding M."/>
            <person name="Ye W."/>
            <person name="Kirkbride R."/>
            <person name="Jenkins J."/>
            <person name="Plott C."/>
            <person name="Lovell J."/>
            <person name="Lin Y.-M."/>
            <person name="Vaughn R."/>
            <person name="Liu B."/>
            <person name="Li W."/>
            <person name="Simpson S."/>
            <person name="Scheffler B."/>
            <person name="Saski C."/>
            <person name="Grover C."/>
            <person name="Hu G."/>
            <person name="Conover J."/>
            <person name="Carlson J."/>
            <person name="Shu S."/>
            <person name="Boston L."/>
            <person name="Williams M."/>
            <person name="Peterson D."/>
            <person name="Mcgee K."/>
            <person name="Jones D."/>
            <person name="Wendel J."/>
            <person name="Stelly D."/>
            <person name="Grimwood J."/>
            <person name="Schmutz J."/>
        </authorList>
    </citation>
    <scope>NUCLEOTIDE SEQUENCE [LARGE SCALE GENOMIC DNA]</scope>
    <source>
        <strain evidence="2">7179.01</strain>
    </source>
</reference>
<dbReference type="Proteomes" id="UP000322667">
    <property type="component" value="Chromosome A10"/>
</dbReference>
<keyword evidence="1" id="KW-1133">Transmembrane helix</keyword>
<name>A0A5D2NTK1_GOSTO</name>
<keyword evidence="1" id="KW-0812">Transmembrane</keyword>
<proteinExistence type="predicted"/>
<evidence type="ECO:0000256" key="1">
    <source>
        <dbReference type="SAM" id="Phobius"/>
    </source>
</evidence>
<organism evidence="2 3">
    <name type="scientific">Gossypium tomentosum</name>
    <name type="common">Hawaiian cotton</name>
    <name type="synonym">Gossypium sandvicense</name>
    <dbReference type="NCBI Taxonomy" id="34277"/>
    <lineage>
        <taxon>Eukaryota</taxon>
        <taxon>Viridiplantae</taxon>
        <taxon>Streptophyta</taxon>
        <taxon>Embryophyta</taxon>
        <taxon>Tracheophyta</taxon>
        <taxon>Spermatophyta</taxon>
        <taxon>Magnoliopsida</taxon>
        <taxon>eudicotyledons</taxon>
        <taxon>Gunneridae</taxon>
        <taxon>Pentapetalae</taxon>
        <taxon>rosids</taxon>
        <taxon>malvids</taxon>
        <taxon>Malvales</taxon>
        <taxon>Malvaceae</taxon>
        <taxon>Malvoideae</taxon>
        <taxon>Gossypium</taxon>
    </lineage>
</organism>
<dbReference type="EMBL" id="CM017619">
    <property type="protein sequence ID" value="TYI07322.1"/>
    <property type="molecule type" value="Genomic_DNA"/>
</dbReference>
<protein>
    <submittedName>
        <fullName evidence="2">Uncharacterized protein</fullName>
    </submittedName>
</protein>
<evidence type="ECO:0000313" key="3">
    <source>
        <dbReference type="Proteomes" id="UP000322667"/>
    </source>
</evidence>
<sequence length="71" mass="8325">MSIQSTVGMQNYIFFHFCPHCFIIISFLQFQLQPPYSLRSPYSLQSPKHHCPSLTLCSSFTLFFIFFVPKV</sequence>
<dbReference type="AlphaFoldDB" id="A0A5D2NTK1"/>
<accession>A0A5D2NTK1</accession>
<feature type="transmembrane region" description="Helical" evidence="1">
    <location>
        <begin position="52"/>
        <end position="69"/>
    </location>
</feature>
<feature type="transmembrane region" description="Helical" evidence="1">
    <location>
        <begin position="12"/>
        <end position="32"/>
    </location>
</feature>